<gene>
    <name evidence="2" type="ordered locus">Lcho_2478</name>
</gene>
<dbReference type="KEGG" id="lch:Lcho_2478"/>
<accession>B1Y5N1</accession>
<evidence type="ECO:0000313" key="3">
    <source>
        <dbReference type="Proteomes" id="UP000001693"/>
    </source>
</evidence>
<feature type="region of interest" description="Disordered" evidence="1">
    <location>
        <begin position="270"/>
        <end position="292"/>
    </location>
</feature>
<evidence type="ECO:0000256" key="1">
    <source>
        <dbReference type="SAM" id="MobiDB-lite"/>
    </source>
</evidence>
<reference evidence="2 3" key="1">
    <citation type="submission" date="2008-03" db="EMBL/GenBank/DDBJ databases">
        <title>Complete sequence of Leptothrix cholodnii SP-6.</title>
        <authorList>
            <consortium name="US DOE Joint Genome Institute"/>
            <person name="Copeland A."/>
            <person name="Lucas S."/>
            <person name="Lapidus A."/>
            <person name="Glavina del Rio T."/>
            <person name="Dalin E."/>
            <person name="Tice H."/>
            <person name="Bruce D."/>
            <person name="Goodwin L."/>
            <person name="Pitluck S."/>
            <person name="Chertkov O."/>
            <person name="Brettin T."/>
            <person name="Detter J.C."/>
            <person name="Han C."/>
            <person name="Kuske C.R."/>
            <person name="Schmutz J."/>
            <person name="Larimer F."/>
            <person name="Land M."/>
            <person name="Hauser L."/>
            <person name="Kyrpides N."/>
            <person name="Lykidis A."/>
            <person name="Emerson D."/>
            <person name="Richardson P."/>
        </authorList>
    </citation>
    <scope>NUCLEOTIDE SEQUENCE [LARGE SCALE GENOMIC DNA]</scope>
    <source>
        <strain evidence="3">ATCC 51168 / LMG 8142 / SP-6</strain>
    </source>
</reference>
<dbReference type="eggNOG" id="COG4951">
    <property type="taxonomic scope" value="Bacteria"/>
</dbReference>
<dbReference type="HOGENOM" id="CLU_089907_0_0_4"/>
<feature type="region of interest" description="Disordered" evidence="1">
    <location>
        <begin position="194"/>
        <end position="227"/>
    </location>
</feature>
<sequence>MNRLQTEFRRLYHPHPAGAAGAAGADGDPEGLIDAQGRVRALVLELARPADWDRLGEVWRGVQADLGLPAPAIAVSGTDGLQLWFSLGEPLDAAQAHAFLVALRSRYLPDVAAQRIALMPAPDASSTAAQPHAPKVPARNESTGDWSAFVAPDLAPIFAETPWLDLPPGDEGQANLLGRLASIRPPQLAAALAQLEPAAPSTASPSTDKPAAATSDSCPTPGSAIGSTRYPEPGSFLLAVMNDASVPLALRIEAAKALLPYADVTRQMTLPTSSATSSEAASGPITTPTGRP</sequence>
<keyword evidence="3" id="KW-1185">Reference proteome</keyword>
<feature type="region of interest" description="Disordered" evidence="1">
    <location>
        <begin position="122"/>
        <end position="143"/>
    </location>
</feature>
<dbReference type="RefSeq" id="WP_012347499.1">
    <property type="nucleotide sequence ID" value="NC_010524.1"/>
</dbReference>
<proteinExistence type="predicted"/>
<dbReference type="STRING" id="395495.Lcho_2478"/>
<organism evidence="2 3">
    <name type="scientific">Leptothrix cholodnii (strain ATCC 51168 / LMG 8142 / SP-6)</name>
    <name type="common">Leptothrix discophora (strain SP-6)</name>
    <dbReference type="NCBI Taxonomy" id="395495"/>
    <lineage>
        <taxon>Bacteria</taxon>
        <taxon>Pseudomonadati</taxon>
        <taxon>Pseudomonadota</taxon>
        <taxon>Betaproteobacteria</taxon>
        <taxon>Burkholderiales</taxon>
        <taxon>Sphaerotilaceae</taxon>
        <taxon>Leptothrix</taxon>
    </lineage>
</organism>
<feature type="compositionally biased region" description="Low complexity" evidence="1">
    <location>
        <begin position="272"/>
        <end position="282"/>
    </location>
</feature>
<dbReference type="AlphaFoldDB" id="B1Y5N1"/>
<dbReference type="Proteomes" id="UP000001693">
    <property type="component" value="Chromosome"/>
</dbReference>
<evidence type="ECO:0000313" key="2">
    <source>
        <dbReference type="EMBL" id="ACB34743.1"/>
    </source>
</evidence>
<protein>
    <submittedName>
        <fullName evidence="2">Uncharacterized protein</fullName>
    </submittedName>
</protein>
<name>B1Y5N1_LEPCP</name>
<dbReference type="EMBL" id="CP001013">
    <property type="protein sequence ID" value="ACB34743.1"/>
    <property type="molecule type" value="Genomic_DNA"/>
</dbReference>